<evidence type="ECO:0000259" key="4">
    <source>
        <dbReference type="Pfam" id="PF00891"/>
    </source>
</evidence>
<protein>
    <recommendedName>
        <fullName evidence="8">O-methyltransferase</fullName>
    </recommendedName>
</protein>
<comment type="caution">
    <text evidence="6">The sequence shown here is derived from an EMBL/GenBank/DDBJ whole genome shotgun (WGS) entry which is preliminary data.</text>
</comment>
<gene>
    <name evidence="6" type="ORF">PG996_011708</name>
</gene>
<name>A0ABR1UI48_9PEZI</name>
<feature type="domain" description="O-methyltransferase dimerisation" evidence="5">
    <location>
        <begin position="68"/>
        <end position="129"/>
    </location>
</feature>
<dbReference type="SUPFAM" id="SSF46785">
    <property type="entry name" value="Winged helix' DNA-binding domain"/>
    <property type="match status" value="1"/>
</dbReference>
<keyword evidence="1" id="KW-0489">Methyltransferase</keyword>
<keyword evidence="7" id="KW-1185">Reference proteome</keyword>
<dbReference type="InterPro" id="IPR036388">
    <property type="entry name" value="WH-like_DNA-bd_sf"/>
</dbReference>
<dbReference type="PANTHER" id="PTHR43712:SF18">
    <property type="entry name" value="PUTATIVE (AFU_ORTHOLOGUE AFUA_4G14240)-RELATED"/>
    <property type="match status" value="1"/>
</dbReference>
<dbReference type="InterPro" id="IPR036390">
    <property type="entry name" value="WH_DNA-bd_sf"/>
</dbReference>
<evidence type="ECO:0000259" key="5">
    <source>
        <dbReference type="Pfam" id="PF08100"/>
    </source>
</evidence>
<evidence type="ECO:0000256" key="1">
    <source>
        <dbReference type="ARBA" id="ARBA00022603"/>
    </source>
</evidence>
<evidence type="ECO:0000256" key="3">
    <source>
        <dbReference type="ARBA" id="ARBA00022691"/>
    </source>
</evidence>
<dbReference type="InterPro" id="IPR029063">
    <property type="entry name" value="SAM-dependent_MTases_sf"/>
</dbReference>
<keyword evidence="3" id="KW-0949">S-adenosyl-L-methionine</keyword>
<dbReference type="Pfam" id="PF08100">
    <property type="entry name" value="Dimerisation"/>
    <property type="match status" value="1"/>
</dbReference>
<dbReference type="InterPro" id="IPR012967">
    <property type="entry name" value="COMT_dimerisation"/>
</dbReference>
<dbReference type="PANTHER" id="PTHR43712">
    <property type="entry name" value="PUTATIVE (AFU_ORTHOLOGUE AFUA_4G14580)-RELATED"/>
    <property type="match status" value="1"/>
</dbReference>
<reference evidence="6 7" key="1">
    <citation type="submission" date="2023-01" db="EMBL/GenBank/DDBJ databases">
        <title>Analysis of 21 Apiospora genomes using comparative genomics revels a genus with tremendous synthesis potential of carbohydrate active enzymes and secondary metabolites.</title>
        <authorList>
            <person name="Sorensen T."/>
        </authorList>
    </citation>
    <scope>NUCLEOTIDE SEQUENCE [LARGE SCALE GENOMIC DNA]</scope>
    <source>
        <strain evidence="6 7">CBS 83171</strain>
    </source>
</reference>
<dbReference type="Gene3D" id="3.40.50.150">
    <property type="entry name" value="Vaccinia Virus protein VP39"/>
    <property type="match status" value="1"/>
</dbReference>
<dbReference type="SUPFAM" id="SSF53335">
    <property type="entry name" value="S-adenosyl-L-methionine-dependent methyltransferases"/>
    <property type="match status" value="1"/>
</dbReference>
<evidence type="ECO:0000313" key="6">
    <source>
        <dbReference type="EMBL" id="KAK8057771.1"/>
    </source>
</evidence>
<proteinExistence type="predicted"/>
<dbReference type="Gene3D" id="1.10.10.10">
    <property type="entry name" value="Winged helix-like DNA-binding domain superfamily/Winged helix DNA-binding domain"/>
    <property type="match status" value="1"/>
</dbReference>
<feature type="domain" description="O-methyltransferase C-terminal" evidence="4">
    <location>
        <begin position="184"/>
        <end position="374"/>
    </location>
</feature>
<dbReference type="EMBL" id="JAQQWM010000007">
    <property type="protein sequence ID" value="KAK8057771.1"/>
    <property type="molecule type" value="Genomic_DNA"/>
</dbReference>
<keyword evidence="2" id="KW-0808">Transferase</keyword>
<dbReference type="InterPro" id="IPR001077">
    <property type="entry name" value="COMT_C"/>
</dbReference>
<accession>A0ABR1UI48</accession>
<dbReference type="PROSITE" id="PS51683">
    <property type="entry name" value="SAM_OMT_II"/>
    <property type="match status" value="1"/>
</dbReference>
<dbReference type="Proteomes" id="UP001446871">
    <property type="component" value="Unassembled WGS sequence"/>
</dbReference>
<evidence type="ECO:0000313" key="7">
    <source>
        <dbReference type="Proteomes" id="UP001446871"/>
    </source>
</evidence>
<evidence type="ECO:0008006" key="8">
    <source>
        <dbReference type="Google" id="ProtNLM"/>
    </source>
</evidence>
<dbReference type="InterPro" id="IPR016461">
    <property type="entry name" value="COMT-like"/>
</dbReference>
<evidence type="ECO:0000256" key="2">
    <source>
        <dbReference type="ARBA" id="ARBA00022679"/>
    </source>
</evidence>
<organism evidence="6 7">
    <name type="scientific">Apiospora saccharicola</name>
    <dbReference type="NCBI Taxonomy" id="335842"/>
    <lineage>
        <taxon>Eukaryota</taxon>
        <taxon>Fungi</taxon>
        <taxon>Dikarya</taxon>
        <taxon>Ascomycota</taxon>
        <taxon>Pezizomycotina</taxon>
        <taxon>Sordariomycetes</taxon>
        <taxon>Xylariomycetidae</taxon>
        <taxon>Amphisphaeriales</taxon>
        <taxon>Apiosporaceae</taxon>
        <taxon>Apiospora</taxon>
    </lineage>
</organism>
<dbReference type="Pfam" id="PF00891">
    <property type="entry name" value="Methyltransf_2"/>
    <property type="match status" value="1"/>
</dbReference>
<sequence>MSTTEKWVQEFEALCSQVPASFASGTEDEQIRIRALRVAEKTVHQLHTPMTFAEAQTWAPLELFGAGVACEMGIFDILAQQRPGSSLSTADIAKALHADPALVARILRLLDAHHMVDQVSLGQYAANAITTDYTQPYRKGNVMTQIGLMPSYFALPAWLRANDYKVLPDASHCGWQVGANTAETFWESMAKDPRLSKYFNDYMAVPRTTQEEDFVSFYDFDTAFADSNADDIIFVDIGGGLGHQAKRIRAAFPPSRGRVILQDLPQVTCKIPVGSLPDIEIMDHDMADPQPIQNARIYYLRGVIHNHADHVAAKFLSRFAAAMGPQSRLLIHEALATDMNPGKDVTRFDLSMLASVGGAQRSVAEQTALLEGVGLEVVGNWSTPREWSIMEARLKGI</sequence>